<feature type="region of interest" description="Disordered" evidence="1">
    <location>
        <begin position="247"/>
        <end position="284"/>
    </location>
</feature>
<evidence type="ECO:0000313" key="3">
    <source>
        <dbReference type="Proteomes" id="UP000887561"/>
    </source>
</evidence>
<dbReference type="CDD" id="cd01217">
    <property type="entry name" value="PTB_CG12581"/>
    <property type="match status" value="1"/>
</dbReference>
<sequence>MGTLGGTSAASGGGGSPPTPLCRCRVLYIGCAVPTVTKDGLQGIQQPLRERYPASESPEARGIDSWLSVWYNGLLLEYVDGEKRTDSAFFAINSLHYCAAVRYVNMGGFAVEGGGERFIPLDSPFAQTDSPHPPIFAAIFRRTTGVKVLECHGFVCTNEKAANALVRCCFHAYADTMYLKLDEKMPSPGGLKSIREPPPQQIQSRSGTPSSEPNFSEQENGSGIPPPPGPSVIVEGTQEWNDRAISQKTWKRRQQSGEENGNGVANNNFNNARRTTSHTGRENNVCKTSLGEIELKLRPPVGQLSPADHFEQFGHRPPMPNPFMFGGPMFSPPPPPPPHPGLVFIPPGLAPQPPGHFFRQPPPPMHHHSPPHFFPPRPPFPPFPPPPHFGRFAAPPPPFMMRPFFMVMPPHFMGGGGHHHPRPKSPERLGGGPIITETAYDTFPRNNRTTYEEPIYMPSTDNTVPPQASYKPGSFSPELYEHYYETYRQQRTTERKNVMSRTDSDASADYWESGVEANSFRKTRNNAVNGKARPDTPPADYEVGGGHRATTAH</sequence>
<accession>A0A915MUX9</accession>
<feature type="region of interest" description="Disordered" evidence="1">
    <location>
        <begin position="491"/>
        <end position="553"/>
    </location>
</feature>
<dbReference type="PANTHER" id="PTHR21219:SF3">
    <property type="entry name" value="FI19613P1"/>
    <property type="match status" value="1"/>
</dbReference>
<dbReference type="SUPFAM" id="SSF50729">
    <property type="entry name" value="PH domain-like"/>
    <property type="match status" value="1"/>
</dbReference>
<organism evidence="3 4">
    <name type="scientific">Meloidogyne javanica</name>
    <name type="common">Root-knot nematode worm</name>
    <dbReference type="NCBI Taxonomy" id="6303"/>
    <lineage>
        <taxon>Eukaryota</taxon>
        <taxon>Metazoa</taxon>
        <taxon>Ecdysozoa</taxon>
        <taxon>Nematoda</taxon>
        <taxon>Chromadorea</taxon>
        <taxon>Rhabditida</taxon>
        <taxon>Tylenchina</taxon>
        <taxon>Tylenchomorpha</taxon>
        <taxon>Tylenchoidea</taxon>
        <taxon>Meloidogynidae</taxon>
        <taxon>Meloidogyninae</taxon>
        <taxon>Meloidogyne</taxon>
        <taxon>Meloidogyne incognita group</taxon>
    </lineage>
</organism>
<dbReference type="AlphaFoldDB" id="A0A915MUX9"/>
<feature type="region of interest" description="Disordered" evidence="1">
    <location>
        <begin position="452"/>
        <end position="472"/>
    </location>
</feature>
<feature type="region of interest" description="Disordered" evidence="1">
    <location>
        <begin position="188"/>
        <end position="234"/>
    </location>
</feature>
<keyword evidence="3" id="KW-1185">Reference proteome</keyword>
<dbReference type="InterPro" id="IPR006020">
    <property type="entry name" value="PTB/PI_dom"/>
</dbReference>
<dbReference type="WBParaSite" id="scaffold509_cov196.g1212">
    <property type="protein sequence ID" value="scaffold509_cov196.g1212"/>
    <property type="gene ID" value="scaffold509_cov196.g1212"/>
</dbReference>
<evidence type="ECO:0000313" key="4">
    <source>
        <dbReference type="WBParaSite" id="scaffold509_cov196.g1212"/>
    </source>
</evidence>
<evidence type="ECO:0000256" key="1">
    <source>
        <dbReference type="SAM" id="MobiDB-lite"/>
    </source>
</evidence>
<feature type="domain" description="PID" evidence="2">
    <location>
        <begin position="19"/>
        <end position="186"/>
    </location>
</feature>
<dbReference type="PANTHER" id="PTHR21219">
    <property type="entry name" value="FI19613P1"/>
    <property type="match status" value="1"/>
</dbReference>
<feature type="compositionally biased region" description="Polar residues" evidence="1">
    <location>
        <begin position="201"/>
        <end position="220"/>
    </location>
</feature>
<proteinExistence type="predicted"/>
<dbReference type="SMART" id="SM00462">
    <property type="entry name" value="PTB"/>
    <property type="match status" value="1"/>
</dbReference>
<name>A0A915MUX9_MELJA</name>
<feature type="compositionally biased region" description="Low complexity" evidence="1">
    <location>
        <begin position="261"/>
        <end position="272"/>
    </location>
</feature>
<dbReference type="Proteomes" id="UP000887561">
    <property type="component" value="Unplaced"/>
</dbReference>
<evidence type="ECO:0000259" key="2">
    <source>
        <dbReference type="SMART" id="SM00462"/>
    </source>
</evidence>
<reference evidence="4" key="1">
    <citation type="submission" date="2022-11" db="UniProtKB">
        <authorList>
            <consortium name="WormBaseParasite"/>
        </authorList>
    </citation>
    <scope>IDENTIFICATION</scope>
</reference>
<protein>
    <submittedName>
        <fullName evidence="4">PID domain-containing protein</fullName>
    </submittedName>
</protein>